<dbReference type="Gene3D" id="3.40.109.10">
    <property type="entry name" value="NADH Oxidase"/>
    <property type="match status" value="1"/>
</dbReference>
<dbReference type="CDD" id="cd02142">
    <property type="entry name" value="McbC_SagB-like_oxidoreductase"/>
    <property type="match status" value="1"/>
</dbReference>
<sequence length="365" mass="40787">MTIHFNRDTFLQVSQGQVVLWNVREHRQYSLDSSHTQRLIELSLDRAALDESNPIDVALLNAGAISRRPFPLTSWGWDALARIFHIGTSDIPQPPSPESSLQWATNNLSACAEAARRPVPPPRDSNHGDILPLPPPDMSRLHAAPLWKCCRTRATCREFINQSTPLQDVSTVLYGALAFLAERTDKVHESVPASLRSRRSSPSGGGLNASEAYVVLQNVNGIPPGLFHYNPTNHTLRRLTSELSRDWLSYALSDQYFSRELGFGVFFTGRLDRMWWKYPHSRAYRVSLLDIGHLSQTFLLCATACGLKTWLSGAFRDREVRAQLLIDDDGEQPLLFVGAGHGTGDELDPARRAIVSRQPSTETLP</sequence>
<dbReference type="Proteomes" id="UP000367825">
    <property type="component" value="Unassembled WGS sequence"/>
</dbReference>
<evidence type="ECO:0000313" key="2">
    <source>
        <dbReference type="EMBL" id="VVD99430.1"/>
    </source>
</evidence>
<keyword evidence="3" id="KW-1185">Reference proteome</keyword>
<gene>
    <name evidence="2" type="ORF">PNO31109_02037</name>
</gene>
<evidence type="ECO:0000313" key="3">
    <source>
        <dbReference type="Proteomes" id="UP000367825"/>
    </source>
</evidence>
<reference evidence="2 3" key="1">
    <citation type="submission" date="2019-08" db="EMBL/GenBank/DDBJ databases">
        <authorList>
            <person name="Peeters C."/>
        </authorList>
    </citation>
    <scope>NUCLEOTIDE SEQUENCE [LARGE SCALE GENOMIC DNA]</scope>
    <source>
        <strain evidence="2 3">LMG 31109</strain>
    </source>
</reference>
<dbReference type="PANTHER" id="PTHR43745:SF2">
    <property type="entry name" value="NITROREDUCTASE MJ1384-RELATED"/>
    <property type="match status" value="1"/>
</dbReference>
<dbReference type="OrthoDB" id="9802775at2"/>
<dbReference type="InterPro" id="IPR020051">
    <property type="entry name" value="SagB-type_dehydrogenase"/>
</dbReference>
<evidence type="ECO:0000259" key="1">
    <source>
        <dbReference type="Pfam" id="PF00881"/>
    </source>
</evidence>
<dbReference type="Pfam" id="PF00881">
    <property type="entry name" value="Nitroreductase"/>
    <property type="match status" value="1"/>
</dbReference>
<dbReference type="InterPro" id="IPR000415">
    <property type="entry name" value="Nitroreductase-like"/>
</dbReference>
<name>A0A5E4UHE6_9BURK</name>
<dbReference type="EMBL" id="CABPSC010000006">
    <property type="protein sequence ID" value="VVD99430.1"/>
    <property type="molecule type" value="Genomic_DNA"/>
</dbReference>
<proteinExistence type="predicted"/>
<organism evidence="2 3">
    <name type="scientific">Pandoraea nosoerga</name>
    <dbReference type="NCBI Taxonomy" id="2508296"/>
    <lineage>
        <taxon>Bacteria</taxon>
        <taxon>Pseudomonadati</taxon>
        <taxon>Pseudomonadota</taxon>
        <taxon>Betaproteobacteria</taxon>
        <taxon>Burkholderiales</taxon>
        <taxon>Burkholderiaceae</taxon>
        <taxon>Pandoraea</taxon>
    </lineage>
</organism>
<dbReference type="AlphaFoldDB" id="A0A5E4UHE6"/>
<dbReference type="SUPFAM" id="SSF55469">
    <property type="entry name" value="FMN-dependent nitroreductase-like"/>
    <property type="match status" value="1"/>
</dbReference>
<dbReference type="RefSeq" id="WP_150555489.1">
    <property type="nucleotide sequence ID" value="NZ_CABPSC010000006.1"/>
</dbReference>
<dbReference type="PANTHER" id="PTHR43745">
    <property type="entry name" value="NITROREDUCTASE MJ1384-RELATED"/>
    <property type="match status" value="1"/>
</dbReference>
<dbReference type="InterPro" id="IPR029479">
    <property type="entry name" value="Nitroreductase"/>
</dbReference>
<dbReference type="GO" id="GO:0016491">
    <property type="term" value="F:oxidoreductase activity"/>
    <property type="evidence" value="ECO:0007669"/>
    <property type="project" value="InterPro"/>
</dbReference>
<dbReference type="NCBIfam" id="TIGR03605">
    <property type="entry name" value="antibiot_sagB"/>
    <property type="match status" value="1"/>
</dbReference>
<dbReference type="InterPro" id="IPR052544">
    <property type="entry name" value="Bacteriocin_Proc_Enz"/>
</dbReference>
<protein>
    <submittedName>
        <fullName evidence="2">Nitroreductase</fullName>
    </submittedName>
</protein>
<accession>A0A5E4UHE6</accession>
<feature type="domain" description="Nitroreductase" evidence="1">
    <location>
        <begin position="151"/>
        <end position="341"/>
    </location>
</feature>